<evidence type="ECO:0000313" key="2">
    <source>
        <dbReference type="EMBL" id="KLO04281.1"/>
    </source>
</evidence>
<dbReference type="AlphaFoldDB" id="A0A0H2RHD3"/>
<organism evidence="2 3">
    <name type="scientific">Schizopora paradoxa</name>
    <dbReference type="NCBI Taxonomy" id="27342"/>
    <lineage>
        <taxon>Eukaryota</taxon>
        <taxon>Fungi</taxon>
        <taxon>Dikarya</taxon>
        <taxon>Basidiomycota</taxon>
        <taxon>Agaricomycotina</taxon>
        <taxon>Agaricomycetes</taxon>
        <taxon>Hymenochaetales</taxon>
        <taxon>Schizoporaceae</taxon>
        <taxon>Schizopora</taxon>
    </lineage>
</organism>
<dbReference type="Proteomes" id="UP000053477">
    <property type="component" value="Unassembled WGS sequence"/>
</dbReference>
<sequence>LLSLLPSTVNEEMLQFGLSECVQELNRLRKRVDEQQSALVLQNIFCREVRSQLAAQEEDKKEKRKGKLSDGVPKCLTSDAFYERVVEHERQQRAKLREKE</sequence>
<dbReference type="OrthoDB" id="3269232at2759"/>
<name>A0A0H2RHD3_9AGAM</name>
<dbReference type="InParanoid" id="A0A0H2RHD3"/>
<protein>
    <submittedName>
        <fullName evidence="2">Uncharacterized protein</fullName>
    </submittedName>
</protein>
<feature type="non-terminal residue" evidence="2">
    <location>
        <position position="1"/>
    </location>
</feature>
<evidence type="ECO:0000256" key="1">
    <source>
        <dbReference type="SAM" id="MobiDB-lite"/>
    </source>
</evidence>
<gene>
    <name evidence="2" type="ORF">SCHPADRAFT_800339</name>
</gene>
<keyword evidence="3" id="KW-1185">Reference proteome</keyword>
<dbReference type="EMBL" id="KQ086614">
    <property type="protein sequence ID" value="KLO04281.1"/>
    <property type="molecule type" value="Genomic_DNA"/>
</dbReference>
<feature type="non-terminal residue" evidence="2">
    <location>
        <position position="100"/>
    </location>
</feature>
<evidence type="ECO:0000313" key="3">
    <source>
        <dbReference type="Proteomes" id="UP000053477"/>
    </source>
</evidence>
<feature type="region of interest" description="Disordered" evidence="1">
    <location>
        <begin position="54"/>
        <end position="74"/>
    </location>
</feature>
<reference evidence="2 3" key="1">
    <citation type="submission" date="2015-04" db="EMBL/GenBank/DDBJ databases">
        <title>Complete genome sequence of Schizopora paradoxa KUC8140, a cosmopolitan wood degrader in East Asia.</title>
        <authorList>
            <consortium name="DOE Joint Genome Institute"/>
            <person name="Min B."/>
            <person name="Park H."/>
            <person name="Jang Y."/>
            <person name="Kim J.-J."/>
            <person name="Kim K.H."/>
            <person name="Pangilinan J."/>
            <person name="Lipzen A."/>
            <person name="Riley R."/>
            <person name="Grigoriev I.V."/>
            <person name="Spatafora J.W."/>
            <person name="Choi I.-G."/>
        </authorList>
    </citation>
    <scope>NUCLEOTIDE SEQUENCE [LARGE SCALE GENOMIC DNA]</scope>
    <source>
        <strain evidence="2 3">KUC8140</strain>
    </source>
</reference>
<proteinExistence type="predicted"/>
<accession>A0A0H2RHD3</accession>